<comment type="caution">
    <text evidence="2">The sequence shown here is derived from an EMBL/GenBank/DDBJ whole genome shotgun (WGS) entry which is preliminary data.</text>
</comment>
<dbReference type="RefSeq" id="WP_209645413.1">
    <property type="nucleotide sequence ID" value="NZ_JAGINW010000001.1"/>
</dbReference>
<feature type="region of interest" description="Disordered" evidence="1">
    <location>
        <begin position="88"/>
        <end position="108"/>
    </location>
</feature>
<keyword evidence="3" id="KW-1185">Reference proteome</keyword>
<organism evidence="2 3">
    <name type="scientific">Kibdelosporangium banguiense</name>
    <dbReference type="NCBI Taxonomy" id="1365924"/>
    <lineage>
        <taxon>Bacteria</taxon>
        <taxon>Bacillati</taxon>
        <taxon>Actinomycetota</taxon>
        <taxon>Actinomycetes</taxon>
        <taxon>Pseudonocardiales</taxon>
        <taxon>Pseudonocardiaceae</taxon>
        <taxon>Kibdelosporangium</taxon>
    </lineage>
</organism>
<proteinExistence type="predicted"/>
<evidence type="ECO:0000313" key="3">
    <source>
        <dbReference type="Proteomes" id="UP001519332"/>
    </source>
</evidence>
<protein>
    <submittedName>
        <fullName evidence="2">Uncharacterized protein</fullName>
    </submittedName>
</protein>
<evidence type="ECO:0000313" key="2">
    <source>
        <dbReference type="EMBL" id="MBP2328415.1"/>
    </source>
</evidence>
<name>A0ABS4TWT1_9PSEU</name>
<dbReference type="Proteomes" id="UP001519332">
    <property type="component" value="Unassembled WGS sequence"/>
</dbReference>
<dbReference type="EMBL" id="JAGINW010000001">
    <property type="protein sequence ID" value="MBP2328415.1"/>
    <property type="molecule type" value="Genomic_DNA"/>
</dbReference>
<gene>
    <name evidence="2" type="ORF">JOF56_008800</name>
</gene>
<accession>A0ABS4TWT1</accession>
<reference evidence="2 3" key="1">
    <citation type="submission" date="2021-03" db="EMBL/GenBank/DDBJ databases">
        <title>Sequencing the genomes of 1000 actinobacteria strains.</title>
        <authorList>
            <person name="Klenk H.-P."/>
        </authorList>
    </citation>
    <scope>NUCLEOTIDE SEQUENCE [LARGE SCALE GENOMIC DNA]</scope>
    <source>
        <strain evidence="2 3">DSM 46670</strain>
    </source>
</reference>
<evidence type="ECO:0000256" key="1">
    <source>
        <dbReference type="SAM" id="MobiDB-lite"/>
    </source>
</evidence>
<sequence length="108" mass="11384">MPDVPISQQDIDSLAHKLGRLEPELTESEKALLAFMFSVAADAIRRSESDTVASPLVSLTEQQDAPVVVSVQTSPSSIRDQFASAFTPARPGVKPVPGSIGPGSRPAE</sequence>